<evidence type="ECO:0000313" key="7">
    <source>
        <dbReference type="Proteomes" id="UP000436088"/>
    </source>
</evidence>
<keyword evidence="7" id="KW-1185">Reference proteome</keyword>
<evidence type="ECO:0000313" key="6">
    <source>
        <dbReference type="EMBL" id="KAE8684967.1"/>
    </source>
</evidence>
<comment type="caution">
    <text evidence="6">The sequence shown here is derived from an EMBL/GenBank/DDBJ whole genome shotgun (WGS) entry which is preliminary data.</text>
</comment>
<dbReference type="GO" id="GO:0006417">
    <property type="term" value="P:regulation of translation"/>
    <property type="evidence" value="ECO:0007669"/>
    <property type="project" value="TreeGrafter"/>
</dbReference>
<accession>A0A6A2Z036</accession>
<protein>
    <submittedName>
        <fullName evidence="6">Detected protein of confused Function</fullName>
    </submittedName>
</protein>
<evidence type="ECO:0000256" key="2">
    <source>
        <dbReference type="ARBA" id="ARBA00022884"/>
    </source>
</evidence>
<dbReference type="SMART" id="SM00360">
    <property type="entry name" value="RRM"/>
    <property type="match status" value="3"/>
</dbReference>
<dbReference type="Proteomes" id="UP000436088">
    <property type="component" value="Unassembled WGS sequence"/>
</dbReference>
<gene>
    <name evidence="6" type="ORF">F3Y22_tig00111105pilonHSYRG00837</name>
</gene>
<sequence>MFLLPLFPPPPPPPLLHDTQKATQVSEPEAPTPEPEKPENFRQHGKIFIGNLPNWIKKHEVFEFFRQFGPIKDVILIKAHSETHRNASFGFFIYGGTPPVAEKMKGHFLPFGYTQTWFQRLHTLRQDARSSNDYTKKFFKLFPPPPPPPLLHDTQKATQVSEPEAPTPEPEKPENFCQHGKIFIGNLPNWIKKLEVSEFFHQFGPIKDVILIKAHNETHRNAGFGFVIYGGAPPVAEKMKGQFLPLGYTQTLFQRLHTLRQGARSVDDYTEDKLFPPPPPPPLLHDTQKTTQVYEPEAEAEKPKNFRQHGKIFIGNLPNWIKKHEDFEFFRQFGPIKDVILIKAHNETHRIVGFGFVMYGGAPPVAEKMKGHFLPFGYT</sequence>
<keyword evidence="1" id="KW-0677">Repeat</keyword>
<evidence type="ECO:0000256" key="4">
    <source>
        <dbReference type="SAM" id="MobiDB-lite"/>
    </source>
</evidence>
<dbReference type="InterPro" id="IPR035979">
    <property type="entry name" value="RBD_domain_sf"/>
</dbReference>
<dbReference type="InterPro" id="IPR012677">
    <property type="entry name" value="Nucleotide-bd_a/b_plait_sf"/>
</dbReference>
<feature type="compositionally biased region" description="Pro residues" evidence="4">
    <location>
        <begin position="1"/>
        <end position="15"/>
    </location>
</feature>
<feature type="domain" description="RRM" evidence="5">
    <location>
        <begin position="45"/>
        <end position="116"/>
    </location>
</feature>
<dbReference type="InterPro" id="IPR000504">
    <property type="entry name" value="RRM_dom"/>
</dbReference>
<dbReference type="GO" id="GO:0003729">
    <property type="term" value="F:mRNA binding"/>
    <property type="evidence" value="ECO:0007669"/>
    <property type="project" value="TreeGrafter"/>
</dbReference>
<dbReference type="Gene3D" id="3.30.70.330">
    <property type="match status" value="3"/>
</dbReference>
<dbReference type="PANTHER" id="PTHR48032">
    <property type="entry name" value="RNA-BINDING PROTEIN MUSASHI HOMOLOG RBP6"/>
    <property type="match status" value="1"/>
</dbReference>
<keyword evidence="2 3" id="KW-0694">RNA-binding</keyword>
<dbReference type="CDD" id="cd00590">
    <property type="entry name" value="RRM_SF"/>
    <property type="match status" value="1"/>
</dbReference>
<dbReference type="EMBL" id="VEPZ02001236">
    <property type="protein sequence ID" value="KAE8684967.1"/>
    <property type="molecule type" value="Genomic_DNA"/>
</dbReference>
<feature type="domain" description="RRM" evidence="5">
    <location>
        <begin position="180"/>
        <end position="251"/>
    </location>
</feature>
<feature type="region of interest" description="Disordered" evidence="4">
    <location>
        <begin position="143"/>
        <end position="173"/>
    </location>
</feature>
<feature type="region of interest" description="Disordered" evidence="4">
    <location>
        <begin position="1"/>
        <end position="41"/>
    </location>
</feature>
<dbReference type="SUPFAM" id="SSF54928">
    <property type="entry name" value="RNA-binding domain, RBD"/>
    <property type="match status" value="2"/>
</dbReference>
<evidence type="ECO:0000256" key="3">
    <source>
        <dbReference type="PROSITE-ProRule" id="PRU00176"/>
    </source>
</evidence>
<organism evidence="6 7">
    <name type="scientific">Hibiscus syriacus</name>
    <name type="common">Rose of Sharon</name>
    <dbReference type="NCBI Taxonomy" id="106335"/>
    <lineage>
        <taxon>Eukaryota</taxon>
        <taxon>Viridiplantae</taxon>
        <taxon>Streptophyta</taxon>
        <taxon>Embryophyta</taxon>
        <taxon>Tracheophyta</taxon>
        <taxon>Spermatophyta</taxon>
        <taxon>Magnoliopsida</taxon>
        <taxon>eudicotyledons</taxon>
        <taxon>Gunneridae</taxon>
        <taxon>Pentapetalae</taxon>
        <taxon>rosids</taxon>
        <taxon>malvids</taxon>
        <taxon>Malvales</taxon>
        <taxon>Malvaceae</taxon>
        <taxon>Malvoideae</taxon>
        <taxon>Hibiscus</taxon>
    </lineage>
</organism>
<dbReference type="PANTHER" id="PTHR48032:SF6">
    <property type="entry name" value="RNA-BINDING (RRM_RBD_RNP MOTIFS) FAMILY PROTEIN"/>
    <property type="match status" value="1"/>
</dbReference>
<proteinExistence type="predicted"/>
<dbReference type="AlphaFoldDB" id="A0A6A2Z036"/>
<dbReference type="PROSITE" id="PS50102">
    <property type="entry name" value="RRM"/>
    <property type="match status" value="3"/>
</dbReference>
<evidence type="ECO:0000259" key="5">
    <source>
        <dbReference type="PROSITE" id="PS50102"/>
    </source>
</evidence>
<evidence type="ECO:0000256" key="1">
    <source>
        <dbReference type="ARBA" id="ARBA00022737"/>
    </source>
</evidence>
<reference evidence="6" key="1">
    <citation type="submission" date="2019-09" db="EMBL/GenBank/DDBJ databases">
        <title>Draft genome information of white flower Hibiscus syriacus.</title>
        <authorList>
            <person name="Kim Y.-M."/>
        </authorList>
    </citation>
    <scope>NUCLEOTIDE SEQUENCE [LARGE SCALE GENOMIC DNA]</scope>
    <source>
        <strain evidence="6">YM2019G1</strain>
    </source>
</reference>
<name>A0A6A2Z036_HIBSY</name>
<feature type="domain" description="RRM" evidence="5">
    <location>
        <begin position="310"/>
        <end position="379"/>
    </location>
</feature>
<dbReference type="Pfam" id="PF00076">
    <property type="entry name" value="RRM_1"/>
    <property type="match status" value="3"/>
</dbReference>